<keyword evidence="1" id="KW-0732">Signal</keyword>
<protein>
    <recommendedName>
        <fullName evidence="4">Lipocalin-like domain-containing protein</fullName>
    </recommendedName>
</protein>
<evidence type="ECO:0000313" key="3">
    <source>
        <dbReference type="Proteomes" id="UP000594195"/>
    </source>
</evidence>
<gene>
    <name evidence="2" type="ORF">Q73A0000_10755</name>
</gene>
<evidence type="ECO:0000256" key="1">
    <source>
        <dbReference type="SAM" id="SignalP"/>
    </source>
</evidence>
<feature type="chain" id="PRO_5032952109" description="Lipocalin-like domain-containing protein" evidence="1">
    <location>
        <begin position="19"/>
        <end position="139"/>
    </location>
</feature>
<feature type="signal peptide" evidence="1">
    <location>
        <begin position="1"/>
        <end position="18"/>
    </location>
</feature>
<dbReference type="AlphaFoldDB" id="A0A7M2Y982"/>
<dbReference type="RefSeq" id="WP_193810980.1">
    <property type="nucleotide sequence ID" value="NZ_CP040442.1"/>
</dbReference>
<dbReference type="Proteomes" id="UP000594195">
    <property type="component" value="Chromosome"/>
</dbReference>
<dbReference type="KEGG" id="kfa:Q73A0000_10755"/>
<evidence type="ECO:0000313" key="2">
    <source>
        <dbReference type="EMBL" id="QOW10817.1"/>
    </source>
</evidence>
<proteinExistence type="predicted"/>
<dbReference type="EMBL" id="CP040442">
    <property type="protein sequence ID" value="QOW10817.1"/>
    <property type="molecule type" value="Genomic_DNA"/>
</dbReference>
<organism evidence="2 3">
    <name type="scientific">Kaistella flava</name>
    <name type="common">ex Peng et al. 2021</name>
    <dbReference type="NCBI Taxonomy" id="2038776"/>
    <lineage>
        <taxon>Bacteria</taxon>
        <taxon>Pseudomonadati</taxon>
        <taxon>Bacteroidota</taxon>
        <taxon>Flavobacteriia</taxon>
        <taxon>Flavobacteriales</taxon>
        <taxon>Weeksellaceae</taxon>
        <taxon>Chryseobacterium group</taxon>
        <taxon>Kaistella</taxon>
    </lineage>
</organism>
<name>A0A7M2Y982_9FLAO</name>
<reference evidence="2 3" key="1">
    <citation type="submission" date="2019-05" db="EMBL/GenBank/DDBJ databases">
        <title>Chryseobacterium sp. isolated from King George Island, maritime Antarctica.</title>
        <authorList>
            <person name="Peng X."/>
        </authorList>
    </citation>
    <scope>NUCLEOTIDE SEQUENCE [LARGE SCALE GENOMIC DNA]</scope>
    <source>
        <strain evidence="2 3">7-3A</strain>
    </source>
</reference>
<accession>A0A7M2Y982</accession>
<sequence length="139" mass="16077">MKKVFLSFLMCLSFLAFSQSKNSTKNKIDQKLVGTWKGSETDQQVQGMTKYWVLTRFADGTFSMMYVTSRDCEINSQVETGQWWVEKGEYHELHFVSGNTDVYTYSFPTKNTVKYKVVDSAYVGDTYEFTDTKVNENGQ</sequence>
<evidence type="ECO:0008006" key="4">
    <source>
        <dbReference type="Google" id="ProtNLM"/>
    </source>
</evidence>
<keyword evidence="3" id="KW-1185">Reference proteome</keyword>